<dbReference type="InterPro" id="IPR016024">
    <property type="entry name" value="ARM-type_fold"/>
</dbReference>
<dbReference type="STRING" id="40578.Xbed_03183"/>
<dbReference type="EMBL" id="MUBK01000031">
    <property type="protein sequence ID" value="OTA18184.1"/>
    <property type="molecule type" value="Genomic_DNA"/>
</dbReference>
<comment type="caution">
    <text evidence="1">The sequence shown here is derived from an EMBL/GenBank/DDBJ whole genome shotgun (WGS) entry which is preliminary data.</text>
</comment>
<dbReference type="SUPFAM" id="SSF48371">
    <property type="entry name" value="ARM repeat"/>
    <property type="match status" value="1"/>
</dbReference>
<proteinExistence type="predicted"/>
<sequence>MASEYFLLRQIEQIITASHLAEYNWLKANKEDKVARLKWLTRHHDGQIRQRAVLCLGAMRESSALPEFIERANDWAEPIRRSARQCIRKFLLSEYVDNLVKVLPAFWKLLDCQRDQHQKLVDDILEFLAKPENRSALFNGLQSSDKSVARCSLHVLNERELFPPMEVLRRAIEHTDPMVRLRSVRYQLNKSDLTDMEIFQRFLKDPFVPIKQATLQYAIDYSIDIPHSTLVLLSFDSNALVRQRTLRLLAARNIDPTNIYLEALQSPKATAPKKRVALLGLDELKHPDVVDWATLCLDRRHPGIYMGALQVLMQHCGNTVQSILLEAFTHPSAKVGKFALKLRDRHKVFLTLTDVQYCMNNTQSIKGWRLCFSLASRLNKWDWLIFLFSNIKQDNGQLSNEYLEYWINQFNCSGIEPSEKQKTRLLFLWNDIYHFINRSKREMKCFLSLL</sequence>
<dbReference type="Gene3D" id="1.25.10.10">
    <property type="entry name" value="Leucine-rich Repeat Variant"/>
    <property type="match status" value="1"/>
</dbReference>
<dbReference type="InterPro" id="IPR011989">
    <property type="entry name" value="ARM-like"/>
</dbReference>
<protein>
    <recommendedName>
        <fullName evidence="3">HEAT repeat domain-containing protein</fullName>
    </recommendedName>
</protein>
<accession>A0A1Y2SHD3</accession>
<dbReference type="OrthoDB" id="6534366at2"/>
<dbReference type="Proteomes" id="UP000194204">
    <property type="component" value="Unassembled WGS sequence"/>
</dbReference>
<dbReference type="AlphaFoldDB" id="A0A1Y2SHD3"/>
<organism evidence="1 2">
    <name type="scientific">Xenorhabdus beddingii</name>
    <dbReference type="NCBI Taxonomy" id="40578"/>
    <lineage>
        <taxon>Bacteria</taxon>
        <taxon>Pseudomonadati</taxon>
        <taxon>Pseudomonadota</taxon>
        <taxon>Gammaproteobacteria</taxon>
        <taxon>Enterobacterales</taxon>
        <taxon>Morganellaceae</taxon>
        <taxon>Xenorhabdus</taxon>
    </lineage>
</organism>
<name>A0A1Y2SHD3_9GAMM</name>
<reference evidence="1 2" key="1">
    <citation type="submission" date="2017-01" db="EMBL/GenBank/DDBJ databases">
        <title>Deconstructing symbiosis and pathogenesis requirements using a combined genomic-metabolomic approach.</title>
        <authorList>
            <person name="Tobias N.J."/>
            <person name="Wolff H."/>
            <person name="Djahanschiri B."/>
            <person name="Ebersberger I."/>
            <person name="Bode H.B."/>
        </authorList>
    </citation>
    <scope>NUCLEOTIDE SEQUENCE [LARGE SCALE GENOMIC DNA]</scope>
    <source>
        <strain evidence="1 2">DSM 4764</strain>
    </source>
</reference>
<evidence type="ECO:0000313" key="2">
    <source>
        <dbReference type="Proteomes" id="UP000194204"/>
    </source>
</evidence>
<evidence type="ECO:0008006" key="3">
    <source>
        <dbReference type="Google" id="ProtNLM"/>
    </source>
</evidence>
<evidence type="ECO:0000313" key="1">
    <source>
        <dbReference type="EMBL" id="OTA18184.1"/>
    </source>
</evidence>
<keyword evidence="2" id="KW-1185">Reference proteome</keyword>
<gene>
    <name evidence="1" type="ORF">Xbed_03183</name>
</gene>
<dbReference type="RefSeq" id="WP_086113856.1">
    <property type="nucleotide sequence ID" value="NZ_CAWNHF010000136.1"/>
</dbReference>